<dbReference type="InterPro" id="IPR036188">
    <property type="entry name" value="FAD/NAD-bd_sf"/>
</dbReference>
<dbReference type="PANTHER" id="PTHR10742:SF342">
    <property type="entry name" value="AMINE OXIDASE"/>
    <property type="match status" value="1"/>
</dbReference>
<evidence type="ECO:0000256" key="1">
    <source>
        <dbReference type="ARBA" id="ARBA00004814"/>
    </source>
</evidence>
<keyword evidence="8" id="KW-0812">Transmembrane</keyword>
<evidence type="ECO:0000313" key="10">
    <source>
        <dbReference type="EMBL" id="GGA87263.1"/>
    </source>
</evidence>
<comment type="similarity">
    <text evidence="2">Belongs to the tryptophan 2-monooxygenase family.</text>
</comment>
<evidence type="ECO:0000256" key="5">
    <source>
        <dbReference type="ARBA" id="ARBA00023070"/>
    </source>
</evidence>
<dbReference type="Gene3D" id="3.50.50.60">
    <property type="entry name" value="FAD/NAD(P)-binding domain"/>
    <property type="match status" value="1"/>
</dbReference>
<feature type="domain" description="Amine oxidase" evidence="9">
    <location>
        <begin position="70"/>
        <end position="526"/>
    </location>
</feature>
<evidence type="ECO:0000313" key="11">
    <source>
        <dbReference type="Proteomes" id="UP000623419"/>
    </source>
</evidence>
<name>A0ABQ1HT34_9GAMM</name>
<reference evidence="11" key="1">
    <citation type="journal article" date="2019" name="Int. J. Syst. Evol. Microbiol.">
        <title>The Global Catalogue of Microorganisms (GCM) 10K type strain sequencing project: providing services to taxonomists for standard genome sequencing and annotation.</title>
        <authorList>
            <consortium name="The Broad Institute Genomics Platform"/>
            <consortium name="The Broad Institute Genome Sequencing Center for Infectious Disease"/>
            <person name="Wu L."/>
            <person name="Ma J."/>
        </authorList>
    </citation>
    <scope>NUCLEOTIDE SEQUENCE [LARGE SCALE GENOMIC DNA]</scope>
    <source>
        <strain evidence="11">CGMCC 1.15905</strain>
    </source>
</reference>
<feature type="region of interest" description="Disordered" evidence="7">
    <location>
        <begin position="232"/>
        <end position="252"/>
    </location>
</feature>
<protein>
    <recommendedName>
        <fullName evidence="4">Tryptophan 2-monooxygenase</fullName>
        <ecNumber evidence="3">1.13.12.3</ecNumber>
    </recommendedName>
</protein>
<dbReference type="SUPFAM" id="SSF54373">
    <property type="entry name" value="FAD-linked reductases, C-terminal domain"/>
    <property type="match status" value="1"/>
</dbReference>
<keyword evidence="11" id="KW-1185">Reference proteome</keyword>
<keyword evidence="5" id="KW-0073">Auxin biosynthesis</keyword>
<dbReference type="Gene3D" id="1.20.1440.240">
    <property type="match status" value="1"/>
</dbReference>
<dbReference type="PROSITE" id="PS51318">
    <property type="entry name" value="TAT"/>
    <property type="match status" value="1"/>
</dbReference>
<dbReference type="InterPro" id="IPR002937">
    <property type="entry name" value="Amino_oxidase"/>
</dbReference>
<evidence type="ECO:0000256" key="2">
    <source>
        <dbReference type="ARBA" id="ARBA00005833"/>
    </source>
</evidence>
<evidence type="ECO:0000256" key="8">
    <source>
        <dbReference type="SAM" id="Phobius"/>
    </source>
</evidence>
<comment type="pathway">
    <text evidence="1">Plant hormone metabolism; auxin biosynthesis.</text>
</comment>
<dbReference type="Gene3D" id="3.90.660.10">
    <property type="match status" value="1"/>
</dbReference>
<evidence type="ECO:0000256" key="3">
    <source>
        <dbReference type="ARBA" id="ARBA00012535"/>
    </source>
</evidence>
<dbReference type="Pfam" id="PF01593">
    <property type="entry name" value="Amino_oxidase"/>
    <property type="match status" value="1"/>
</dbReference>
<keyword evidence="8" id="KW-1133">Transmembrane helix</keyword>
<evidence type="ECO:0000256" key="7">
    <source>
        <dbReference type="SAM" id="MobiDB-lite"/>
    </source>
</evidence>
<dbReference type="Proteomes" id="UP000623419">
    <property type="component" value="Unassembled WGS sequence"/>
</dbReference>
<evidence type="ECO:0000256" key="4">
    <source>
        <dbReference type="ARBA" id="ARBA00017871"/>
    </source>
</evidence>
<keyword evidence="8" id="KW-0472">Membrane</keyword>
<comment type="caution">
    <text evidence="10">The sequence shown here is derived from an EMBL/GenBank/DDBJ whole genome shotgun (WGS) entry which is preliminary data.</text>
</comment>
<organism evidence="10 11">
    <name type="scientific">Arenimonas soli</name>
    <dbReference type="NCBI Taxonomy" id="2269504"/>
    <lineage>
        <taxon>Bacteria</taxon>
        <taxon>Pseudomonadati</taxon>
        <taxon>Pseudomonadota</taxon>
        <taxon>Gammaproteobacteria</taxon>
        <taxon>Lysobacterales</taxon>
        <taxon>Lysobacteraceae</taxon>
        <taxon>Arenimonas</taxon>
    </lineage>
</organism>
<comment type="catalytic activity">
    <reaction evidence="6">
        <text>L-tryptophan + O2 = indole-3-acetamide + CO2 + H2O</text>
        <dbReference type="Rhea" id="RHEA:16165"/>
        <dbReference type="ChEBI" id="CHEBI:15377"/>
        <dbReference type="ChEBI" id="CHEBI:15379"/>
        <dbReference type="ChEBI" id="CHEBI:16031"/>
        <dbReference type="ChEBI" id="CHEBI:16526"/>
        <dbReference type="ChEBI" id="CHEBI:57912"/>
        <dbReference type="EC" id="1.13.12.3"/>
    </reaction>
</comment>
<accession>A0ABQ1HT34</accession>
<dbReference type="SUPFAM" id="SSF51905">
    <property type="entry name" value="FAD/NAD(P)-binding domain"/>
    <property type="match status" value="1"/>
</dbReference>
<dbReference type="EC" id="1.13.12.3" evidence="3"/>
<proteinExistence type="inferred from homology"/>
<dbReference type="InterPro" id="IPR050281">
    <property type="entry name" value="Flavin_monoamine_oxidase"/>
</dbReference>
<dbReference type="InterPro" id="IPR006311">
    <property type="entry name" value="TAT_signal"/>
</dbReference>
<sequence length="541" mass="58402">MTSDPRQLPAKTGTMSRRQLLRLIGLAGGSAVMYQAMTSLGFAAESGFTGFPKLGAAPRGASVLVLGAGIAGMVAALELRNAGYQVQVLEFNDRPGGRVWTLRGGDRYTELGGDTQDCGFAPGQYINPGPWRLPHHHHGILSYCRRLGVALENFVQVNYNALLHDPVAFGGKPQRLRTIKADYQGQIAELLAKATRGGALDAPVTAEDQEMLLASLQWWGALDRNYAYAGGHESNDRRGYARDPGGGPSGAPVYSQPLKPADVLQSGLWGFLPLGELYDMQSTLMQPVGGMDAIAKAFGRELGDAIRYRAKVVDIRQDERGVTATYEDAAAPGSPQTARADWCVCTIPLSVLGQIPMNVGQPMADAIGAIPYAGSTKVGLQFKRRFWEEDEHIYGGISYTSQPIGTIGYPSHGYQSPGKAVLLGAYVWGHDADRFNAMTPAQRIDQAVQQGSRLHPQYPQEFDNGMAVSWHRVPSAMGCFALWTESLREQHYANLCAFDGRIVLAGEHASYQPAWQEGAVNSALSAITRLHERAVDSGAKA</sequence>
<dbReference type="EMBL" id="BMKC01000004">
    <property type="protein sequence ID" value="GGA87263.1"/>
    <property type="molecule type" value="Genomic_DNA"/>
</dbReference>
<dbReference type="PANTHER" id="PTHR10742">
    <property type="entry name" value="FLAVIN MONOAMINE OXIDASE"/>
    <property type="match status" value="1"/>
</dbReference>
<evidence type="ECO:0000256" key="6">
    <source>
        <dbReference type="ARBA" id="ARBA00047321"/>
    </source>
</evidence>
<evidence type="ECO:0000259" key="9">
    <source>
        <dbReference type="Pfam" id="PF01593"/>
    </source>
</evidence>
<gene>
    <name evidence="10" type="ORF">GCM10011521_27080</name>
</gene>
<feature type="transmembrane region" description="Helical" evidence="8">
    <location>
        <begin position="20"/>
        <end position="44"/>
    </location>
</feature>